<proteinExistence type="predicted"/>
<dbReference type="Proteomes" id="UP000829398">
    <property type="component" value="Chromosome 4"/>
</dbReference>
<protein>
    <submittedName>
        <fullName evidence="1">Integrase catalytic domain-containing protein</fullName>
    </submittedName>
</protein>
<keyword evidence="2" id="KW-1185">Reference proteome</keyword>
<gene>
    <name evidence="1" type="ORF">KPL71_012520</name>
</gene>
<organism evidence="1 2">
    <name type="scientific">Citrus sinensis</name>
    <name type="common">Sweet orange</name>
    <name type="synonym">Citrus aurantium var. sinensis</name>
    <dbReference type="NCBI Taxonomy" id="2711"/>
    <lineage>
        <taxon>Eukaryota</taxon>
        <taxon>Viridiplantae</taxon>
        <taxon>Streptophyta</taxon>
        <taxon>Embryophyta</taxon>
        <taxon>Tracheophyta</taxon>
        <taxon>Spermatophyta</taxon>
        <taxon>Magnoliopsida</taxon>
        <taxon>eudicotyledons</taxon>
        <taxon>Gunneridae</taxon>
        <taxon>Pentapetalae</taxon>
        <taxon>rosids</taxon>
        <taxon>malvids</taxon>
        <taxon>Sapindales</taxon>
        <taxon>Rutaceae</taxon>
        <taxon>Aurantioideae</taxon>
        <taxon>Citrus</taxon>
    </lineage>
</organism>
<evidence type="ECO:0000313" key="2">
    <source>
        <dbReference type="Proteomes" id="UP000829398"/>
    </source>
</evidence>
<comment type="caution">
    <text evidence="1">The sequence shown here is derived from an EMBL/GenBank/DDBJ whole genome shotgun (WGS) entry which is preliminary data.</text>
</comment>
<name>A0ACB8LC75_CITSI</name>
<dbReference type="EMBL" id="CM039173">
    <property type="protein sequence ID" value="KAH9770902.1"/>
    <property type="molecule type" value="Genomic_DNA"/>
</dbReference>
<evidence type="ECO:0000313" key="1">
    <source>
        <dbReference type="EMBL" id="KAH9770902.1"/>
    </source>
</evidence>
<sequence length="330" mass="37945">MDFIEQLPSSNGYIVIMVIVDRLSKYAHFVALKHPYTAVTIAKAFITNVVRLHGIPTAIVSDRDKVFVSSFWQALFQLQGTKLSMSSSYHPQTDGQTEVVNRTLEQYLRCFASDQPRKWVEWIPWAKFSYNTSIHSATKMTPFEAVYGIPPPHLVTYVPGTSRVQAVDEYLRDRDTILRELRHNLSLARQRMKSHTDLKRWEVSFEVGDYVYLKLQPYRQTSVAFRASMKLAPRFFGPYYIIGKVGTVAYRLALPPSSQIHNVFHVSMLRKHLGPIHTSASNQLPHVSDDFTILPQPKAILDRRVIQKGKYHPKFEILVKWRGAPNEDAT</sequence>
<reference evidence="2" key="1">
    <citation type="journal article" date="2023" name="Hortic. Res.">
        <title>A chromosome-level phased genome enabling allele-level studies in sweet orange: a case study on citrus Huanglongbing tolerance.</title>
        <authorList>
            <person name="Wu B."/>
            <person name="Yu Q."/>
            <person name="Deng Z."/>
            <person name="Duan Y."/>
            <person name="Luo F."/>
            <person name="Gmitter F. Jr."/>
        </authorList>
    </citation>
    <scope>NUCLEOTIDE SEQUENCE [LARGE SCALE GENOMIC DNA]</scope>
    <source>
        <strain evidence="2">cv. Valencia</strain>
    </source>
</reference>
<accession>A0ACB8LC75</accession>